<evidence type="ECO:0000256" key="3">
    <source>
        <dbReference type="SAM" id="SignalP"/>
    </source>
</evidence>
<keyword evidence="2" id="KW-1133">Transmembrane helix</keyword>
<feature type="signal peptide" evidence="3">
    <location>
        <begin position="1"/>
        <end position="25"/>
    </location>
</feature>
<dbReference type="GeneID" id="106065539"/>
<keyword evidence="4" id="KW-1185">Reference proteome</keyword>
<dbReference type="PANTHER" id="PTHR26391">
    <property type="entry name" value="INACTIVE TYROSINE-PROTEIN KINASE 7"/>
    <property type="match status" value="1"/>
</dbReference>
<accession>A0A9W3AD50</accession>
<dbReference type="OrthoDB" id="10252017at2759"/>
<feature type="chain" id="PRO_5040753876" evidence="3">
    <location>
        <begin position="26"/>
        <end position="583"/>
    </location>
</feature>
<dbReference type="PANTHER" id="PTHR26391:SF18">
    <property type="entry name" value="PROTEIN KINASE RECEPTOR TIE-1, PUTATIVE-RELATED"/>
    <property type="match status" value="1"/>
</dbReference>
<name>A0A9W3AD50_BIOGL</name>
<proteinExistence type="predicted"/>
<reference evidence="5" key="1">
    <citation type="submission" date="2025-08" db="UniProtKB">
        <authorList>
            <consortium name="RefSeq"/>
        </authorList>
    </citation>
    <scope>IDENTIFICATION</scope>
</reference>
<evidence type="ECO:0000256" key="1">
    <source>
        <dbReference type="SAM" id="MobiDB-lite"/>
    </source>
</evidence>
<keyword evidence="3" id="KW-0732">Signal</keyword>
<organism evidence="4 5">
    <name type="scientific">Biomphalaria glabrata</name>
    <name type="common">Bloodfluke planorb</name>
    <name type="synonym">Freshwater snail</name>
    <dbReference type="NCBI Taxonomy" id="6526"/>
    <lineage>
        <taxon>Eukaryota</taxon>
        <taxon>Metazoa</taxon>
        <taxon>Spiralia</taxon>
        <taxon>Lophotrochozoa</taxon>
        <taxon>Mollusca</taxon>
        <taxon>Gastropoda</taxon>
        <taxon>Heterobranchia</taxon>
        <taxon>Euthyneura</taxon>
        <taxon>Panpulmonata</taxon>
        <taxon>Hygrophila</taxon>
        <taxon>Lymnaeoidea</taxon>
        <taxon>Planorbidae</taxon>
        <taxon>Biomphalaria</taxon>
    </lineage>
</organism>
<dbReference type="RefSeq" id="XP_055885069.1">
    <property type="nucleotide sequence ID" value="XM_056029094.1"/>
</dbReference>
<evidence type="ECO:0000256" key="2">
    <source>
        <dbReference type="SAM" id="Phobius"/>
    </source>
</evidence>
<dbReference type="Proteomes" id="UP001165740">
    <property type="component" value="Chromosome 5"/>
</dbReference>
<keyword evidence="2" id="KW-0812">Transmembrane</keyword>
<gene>
    <name evidence="5" type="primary">LOC106065539</name>
</gene>
<protein>
    <submittedName>
        <fullName evidence="5">Uncharacterized protein LOC106065539 isoform X1</fullName>
    </submittedName>
</protein>
<evidence type="ECO:0000313" key="5">
    <source>
        <dbReference type="RefSeq" id="XP_055885069.1"/>
    </source>
</evidence>
<keyword evidence="2" id="KW-0472">Membrane</keyword>
<feature type="region of interest" description="Disordered" evidence="1">
    <location>
        <begin position="564"/>
        <end position="583"/>
    </location>
</feature>
<dbReference type="AlphaFoldDB" id="A0A9W3AD50"/>
<dbReference type="Gene3D" id="2.170.300.10">
    <property type="entry name" value="Tie2 ligand-binding domain superfamily"/>
    <property type="match status" value="1"/>
</dbReference>
<sequence>MRTRIFTSLVLSTCLLVSINMPAQACEEGWFGPECRYKCRCQGSCNHEGECQDKCEIGWFGYRCQYRIAEYNALTEDADITSILTDNDDATCINIETETIQVQLHNFYYNPWIRLFTLKPELIYNLKISLFGGNSVPLTKHSKERFLLKDNFVDIHISIENKYITSILLEGGAIRRLCSLWVIIGQNVAIKQKVYYGNSDIDERNIILQQYPQATDGLLECSTSDTRIAGTTWELVMNPSFLMKTYYFYVNDTIGGYRNITIKKFNNFAQWIESSLIVGTKSATVYGVSDESSEPIGALTFSLTSWSTNKTLTLLLCEVEAFTECREGTWGVHCRNKCHESCPDSCRFDDGLCSNTCFGYSDPLRCTNGCTFGKWGINCNQICPTNCFNSSCDGISGMCTQGCLGYSDPPKCILACTAGLYGINCSSRCSDQCLNPTCDAITGHCIRCREGFQGLFCEQVIKKSDGFSEQTIIAITVSLASAALIALVIFLIALKATGKLCFEHKENIRNLPEPSVIPKCEDPYDYIEKPEDEMYSKIDEIEIQNYSNAYALPVIFSQEGHTNELNTNENRNDVQYEKPISPF</sequence>
<evidence type="ECO:0000313" key="4">
    <source>
        <dbReference type="Proteomes" id="UP001165740"/>
    </source>
</evidence>
<feature type="transmembrane region" description="Helical" evidence="2">
    <location>
        <begin position="472"/>
        <end position="494"/>
    </location>
</feature>